<evidence type="ECO:0000313" key="2">
    <source>
        <dbReference type="EMBL" id="ETJ27122.1"/>
    </source>
</evidence>
<dbReference type="InterPro" id="IPR044016">
    <property type="entry name" value="Big_13"/>
</dbReference>
<proteinExistence type="predicted"/>
<feature type="non-terminal residue" evidence="2">
    <location>
        <position position="1"/>
    </location>
</feature>
<protein>
    <submittedName>
        <fullName evidence="2">BNR/Asp-box repeat family protein</fullName>
    </submittedName>
</protein>
<name>W1X9T1_ECOLX</name>
<evidence type="ECO:0000259" key="1">
    <source>
        <dbReference type="Pfam" id="PF19077"/>
    </source>
</evidence>
<feature type="domain" description="Bacterial Ig-like" evidence="1">
    <location>
        <begin position="99"/>
        <end position="166"/>
    </location>
</feature>
<dbReference type="EMBL" id="AZLZ01000470">
    <property type="protein sequence ID" value="ETJ27122.1"/>
    <property type="molecule type" value="Genomic_DNA"/>
</dbReference>
<feature type="domain" description="Bacterial Ig-like" evidence="1">
    <location>
        <begin position="2"/>
        <end position="74"/>
    </location>
</feature>
<dbReference type="InterPro" id="IPR049826">
    <property type="entry name" value="Ig-like_ice"/>
</dbReference>
<dbReference type="NCBIfam" id="NF033510">
    <property type="entry name" value="Ca_tandemer"/>
    <property type="match status" value="2"/>
</dbReference>
<dbReference type="InterPro" id="IPR013783">
    <property type="entry name" value="Ig-like_fold"/>
</dbReference>
<reference evidence="2 3" key="1">
    <citation type="submission" date="2013-12" db="EMBL/GenBank/DDBJ databases">
        <title>A Varibaculum cambriense genome reconstructed from a premature infant gut community with otherwise low bacterial novelty that shifts toward anaerobic metabolism during the third week of life.</title>
        <authorList>
            <person name="Brown C.T."/>
            <person name="Sharon I."/>
            <person name="Thomas B.C."/>
            <person name="Castelle C.J."/>
            <person name="Morowitz M.J."/>
            <person name="Banfield J.F."/>
        </authorList>
    </citation>
    <scope>NUCLEOTIDE SEQUENCE [LARGE SCALE GENOMIC DNA]</scope>
    <source>
        <strain evidence="3">DORA_A_5_14_21</strain>
    </source>
</reference>
<dbReference type="Proteomes" id="UP000018853">
    <property type="component" value="Unassembled WGS sequence"/>
</dbReference>
<sequence>TLNGSTSAEVGQTVTVTFGGKTYTATVAANGTWALNVPAADLAALGQGAQTITASVNDRAGNPGQTTHALTVDTVAPTVTIATVAGDDIINNAEQLAGQTISGTTTAEVGQTVTVTFNGQSWTATVGSGGSWSVFIPAQQFAGLSDGSYTISATVSDQAGNPGSASRGVTLNG</sequence>
<feature type="non-terminal residue" evidence="2">
    <location>
        <position position="173"/>
    </location>
</feature>
<organism evidence="2 3">
    <name type="scientific">Escherichia coli DORA_A_5_14_21</name>
    <dbReference type="NCBI Taxonomy" id="1403943"/>
    <lineage>
        <taxon>Bacteria</taxon>
        <taxon>Pseudomonadati</taxon>
        <taxon>Pseudomonadota</taxon>
        <taxon>Gammaproteobacteria</taxon>
        <taxon>Enterobacterales</taxon>
        <taxon>Enterobacteriaceae</taxon>
        <taxon>Escherichia</taxon>
    </lineage>
</organism>
<accession>W1X9T1</accession>
<dbReference type="Pfam" id="PF19077">
    <property type="entry name" value="Big_13"/>
    <property type="match status" value="2"/>
</dbReference>
<comment type="caution">
    <text evidence="2">The sequence shown here is derived from an EMBL/GenBank/DDBJ whole genome shotgun (WGS) entry which is preliminary data.</text>
</comment>
<gene>
    <name evidence="2" type="ORF">Q609_ECAC00470G0001</name>
</gene>
<dbReference type="AlphaFoldDB" id="W1X9T1"/>
<evidence type="ECO:0000313" key="3">
    <source>
        <dbReference type="Proteomes" id="UP000018853"/>
    </source>
</evidence>
<dbReference type="Gene3D" id="2.60.40.10">
    <property type="entry name" value="Immunoglobulins"/>
    <property type="match status" value="2"/>
</dbReference>
<dbReference type="NCBIfam" id="NF012196">
    <property type="entry name" value="Ig_like_ice"/>
    <property type="match status" value="1"/>
</dbReference>